<dbReference type="InParanoid" id="A0A3Q7F254"/>
<evidence type="ECO:0000313" key="3">
    <source>
        <dbReference type="Proteomes" id="UP000004994"/>
    </source>
</evidence>
<proteinExistence type="predicted"/>
<protein>
    <submittedName>
        <fullName evidence="2">Uncharacterized protein</fullName>
    </submittedName>
</protein>
<dbReference type="PaxDb" id="4081-Solyc02g070840.1.1"/>
<reference evidence="2" key="1">
    <citation type="journal article" date="2012" name="Nature">
        <title>The tomato genome sequence provides insights into fleshy fruit evolution.</title>
        <authorList>
            <consortium name="Tomato Genome Consortium"/>
        </authorList>
    </citation>
    <scope>NUCLEOTIDE SEQUENCE [LARGE SCALE GENOMIC DNA]</scope>
    <source>
        <strain evidence="2">cv. Heinz 1706</strain>
    </source>
</reference>
<feature type="region of interest" description="Disordered" evidence="1">
    <location>
        <begin position="1"/>
        <end position="20"/>
    </location>
</feature>
<name>A0A3Q7F254_SOLLC</name>
<reference evidence="2" key="2">
    <citation type="submission" date="2019-01" db="UniProtKB">
        <authorList>
            <consortium name="EnsemblPlants"/>
        </authorList>
    </citation>
    <scope>IDENTIFICATION</scope>
    <source>
        <strain evidence="2">cv. Heinz 1706</strain>
    </source>
</reference>
<dbReference type="Gramene" id="Solyc02g070840.1.1">
    <property type="protein sequence ID" value="Solyc02g070840.1.1.1"/>
    <property type="gene ID" value="Solyc02g070840.1"/>
</dbReference>
<sequence>MGRRKVKVKEKELQKKQNAELQQNQNQLLTSISQEKSSLTSFPVSLSKQVRKQAMAKSHF</sequence>
<organism evidence="2">
    <name type="scientific">Solanum lycopersicum</name>
    <name type="common">Tomato</name>
    <name type="synonym">Lycopersicon esculentum</name>
    <dbReference type="NCBI Taxonomy" id="4081"/>
    <lineage>
        <taxon>Eukaryota</taxon>
        <taxon>Viridiplantae</taxon>
        <taxon>Streptophyta</taxon>
        <taxon>Embryophyta</taxon>
        <taxon>Tracheophyta</taxon>
        <taxon>Spermatophyta</taxon>
        <taxon>Magnoliopsida</taxon>
        <taxon>eudicotyledons</taxon>
        <taxon>Gunneridae</taxon>
        <taxon>Pentapetalae</taxon>
        <taxon>asterids</taxon>
        <taxon>lamiids</taxon>
        <taxon>Solanales</taxon>
        <taxon>Solanaceae</taxon>
        <taxon>Solanoideae</taxon>
        <taxon>Solaneae</taxon>
        <taxon>Solanum</taxon>
        <taxon>Solanum subgen. Lycopersicon</taxon>
    </lineage>
</organism>
<evidence type="ECO:0000313" key="2">
    <source>
        <dbReference type="EnsemblPlants" id="Solyc02g070840.1.1.1"/>
    </source>
</evidence>
<dbReference type="EnsemblPlants" id="Solyc02g070840.1.1">
    <property type="protein sequence ID" value="Solyc02g070840.1.1.1"/>
    <property type="gene ID" value="Solyc02g070840.1"/>
</dbReference>
<evidence type="ECO:0000256" key="1">
    <source>
        <dbReference type="SAM" id="MobiDB-lite"/>
    </source>
</evidence>
<accession>A0A3Q7F254</accession>
<feature type="compositionally biased region" description="Basic and acidic residues" evidence="1">
    <location>
        <begin position="9"/>
        <end position="18"/>
    </location>
</feature>
<keyword evidence="3" id="KW-1185">Reference proteome</keyword>
<dbReference type="Proteomes" id="UP000004994">
    <property type="component" value="Chromosome 2"/>
</dbReference>
<dbReference type="AlphaFoldDB" id="A0A3Q7F254"/>